<keyword evidence="5" id="KW-0411">Iron-sulfur</keyword>
<dbReference type="AlphaFoldDB" id="A0A6F8ZHC7"/>
<keyword evidence="3" id="KW-0677">Repeat</keyword>
<dbReference type="PROSITE" id="PS00198">
    <property type="entry name" value="4FE4S_FER_1"/>
    <property type="match status" value="1"/>
</dbReference>
<gene>
    <name evidence="8" type="ORF">R50_1786</name>
</gene>
<evidence type="ECO:0000256" key="1">
    <source>
        <dbReference type="ARBA" id="ARBA00022485"/>
    </source>
</evidence>
<dbReference type="InterPro" id="IPR017900">
    <property type="entry name" value="4Fe4S_Fe_S_CS"/>
</dbReference>
<evidence type="ECO:0000313" key="9">
    <source>
        <dbReference type="Proteomes" id="UP000503399"/>
    </source>
</evidence>
<evidence type="ECO:0000313" key="8">
    <source>
        <dbReference type="EMBL" id="CAB1129287.1"/>
    </source>
</evidence>
<accession>A0A6F8ZHC7</accession>
<evidence type="ECO:0000256" key="3">
    <source>
        <dbReference type="ARBA" id="ARBA00022737"/>
    </source>
</evidence>
<keyword evidence="2" id="KW-0479">Metal-binding</keyword>
<evidence type="ECO:0000256" key="2">
    <source>
        <dbReference type="ARBA" id="ARBA00022723"/>
    </source>
</evidence>
<feature type="domain" description="Cysteine-rich" evidence="7">
    <location>
        <begin position="322"/>
        <end position="397"/>
    </location>
</feature>
<dbReference type="InterPro" id="IPR004017">
    <property type="entry name" value="Cys_rich_dom"/>
</dbReference>
<sequence>MEYNPRAEAYWDAAALETDMKAAFAICNGCRLCYNLCPAFPSLFRAVEGHDDAVEALTGSELEQVADLCYQCKLCFVKCPYVPPHPFDLDFPRLMLRYKAVRARRQGIGRTDRFLGDPERVGRLGHLAPGLANWGNRNPTLRRAMARILGIDPRRRLPRFPAVRFSEWLQRQRGAAALTRAAQEAADADVVIFTTCTVEYHEPGIGQAALAVLAHNGIRAAVPEGQRCCGMPALDGGDIAAATAKARANVELLAPYARAGKKILALQPTCAMVLKQEYRFLLGTPEAEAVAAATEDITEYLARALKEGRLKREFPRAPARLTYHLSCHTKAQGLNRAGRDLLSATGAQVTMVDHCAGIDGTWGLKAAFYDESQKVAAKMTAAFRKAHEVAACGDCALAGLQIQVATDRPPRHPVEILAEAYGLTGADAAEGQGREVRNATVDPGGHQAD</sequence>
<organism evidence="8 9">
    <name type="scientific">Candidatus Hydrogenisulfobacillus filiaventi</name>
    <dbReference type="NCBI Taxonomy" id="2707344"/>
    <lineage>
        <taxon>Bacteria</taxon>
        <taxon>Bacillati</taxon>
        <taxon>Bacillota</taxon>
        <taxon>Clostridia</taxon>
        <taxon>Eubacteriales</taxon>
        <taxon>Clostridiales Family XVII. Incertae Sedis</taxon>
        <taxon>Candidatus Hydrogenisulfobacillus</taxon>
    </lineage>
</organism>
<reference evidence="8 9" key="1">
    <citation type="submission" date="2020-02" db="EMBL/GenBank/DDBJ databases">
        <authorList>
            <person name="Hogendoorn C."/>
        </authorList>
    </citation>
    <scope>NUCLEOTIDE SEQUENCE [LARGE SCALE GENOMIC DNA]</scope>
    <source>
        <strain evidence="8">R501</strain>
    </source>
</reference>
<evidence type="ECO:0000259" key="7">
    <source>
        <dbReference type="Pfam" id="PF02754"/>
    </source>
</evidence>
<keyword evidence="9" id="KW-1185">Reference proteome</keyword>
<dbReference type="PANTHER" id="PTHR32479:SF19">
    <property type="entry name" value="ANAEROBIC GLYCEROL-3-PHOSPHATE DEHYDROGENASE SUBUNIT C"/>
    <property type="match status" value="1"/>
</dbReference>
<dbReference type="SUPFAM" id="SSF54862">
    <property type="entry name" value="4Fe-4S ferredoxins"/>
    <property type="match status" value="1"/>
</dbReference>
<dbReference type="GO" id="GO:0051539">
    <property type="term" value="F:4 iron, 4 sulfur cluster binding"/>
    <property type="evidence" value="ECO:0007669"/>
    <property type="project" value="UniProtKB-KW"/>
</dbReference>
<proteinExistence type="predicted"/>
<dbReference type="EMBL" id="LR778114">
    <property type="protein sequence ID" value="CAB1129287.1"/>
    <property type="molecule type" value="Genomic_DNA"/>
</dbReference>
<protein>
    <submittedName>
        <fullName evidence="8">Ferredoxin</fullName>
    </submittedName>
</protein>
<dbReference type="GO" id="GO:0016491">
    <property type="term" value="F:oxidoreductase activity"/>
    <property type="evidence" value="ECO:0007669"/>
    <property type="project" value="UniProtKB-ARBA"/>
</dbReference>
<name>A0A6F8ZHC7_9FIRM</name>
<dbReference type="PANTHER" id="PTHR32479">
    <property type="entry name" value="GLYCOLATE OXIDASE IRON-SULFUR SUBUNIT"/>
    <property type="match status" value="1"/>
</dbReference>
<evidence type="ECO:0000256" key="5">
    <source>
        <dbReference type="ARBA" id="ARBA00023014"/>
    </source>
</evidence>
<feature type="domain" description="Cysteine-rich" evidence="7">
    <location>
        <begin position="190"/>
        <end position="275"/>
    </location>
</feature>
<dbReference type="GO" id="GO:0046872">
    <property type="term" value="F:metal ion binding"/>
    <property type="evidence" value="ECO:0007669"/>
    <property type="project" value="UniProtKB-KW"/>
</dbReference>
<evidence type="ECO:0000256" key="4">
    <source>
        <dbReference type="ARBA" id="ARBA00023004"/>
    </source>
</evidence>
<feature type="region of interest" description="Disordered" evidence="6">
    <location>
        <begin position="429"/>
        <end position="449"/>
    </location>
</feature>
<dbReference type="Proteomes" id="UP000503399">
    <property type="component" value="Chromosome"/>
</dbReference>
<keyword evidence="1" id="KW-0004">4Fe-4S</keyword>
<evidence type="ECO:0000256" key="6">
    <source>
        <dbReference type="SAM" id="MobiDB-lite"/>
    </source>
</evidence>
<dbReference type="KEGG" id="hfv:R50_1786"/>
<dbReference type="Pfam" id="PF02754">
    <property type="entry name" value="CCG"/>
    <property type="match status" value="2"/>
</dbReference>
<keyword evidence="4" id="KW-0408">Iron</keyword>